<dbReference type="SFLD" id="SFLDG00358">
    <property type="entry name" value="Main_(cytGST)"/>
    <property type="match status" value="1"/>
</dbReference>
<dbReference type="KEGG" id="hbh:E4T21_12795"/>
<dbReference type="PANTHER" id="PTHR42673:SF4">
    <property type="entry name" value="MALEYLACETOACETATE ISOMERASE"/>
    <property type="match status" value="1"/>
</dbReference>
<dbReference type="AlphaFoldDB" id="A0A5C1NI39"/>
<dbReference type="Pfam" id="PF13409">
    <property type="entry name" value="GST_N_2"/>
    <property type="match status" value="1"/>
</dbReference>
<dbReference type="Gene3D" id="3.40.30.10">
    <property type="entry name" value="Glutaredoxin"/>
    <property type="match status" value="1"/>
</dbReference>
<dbReference type="InterPro" id="IPR036282">
    <property type="entry name" value="Glutathione-S-Trfase_C_sf"/>
</dbReference>
<dbReference type="SUPFAM" id="SSF47616">
    <property type="entry name" value="GST C-terminal domain-like"/>
    <property type="match status" value="1"/>
</dbReference>
<dbReference type="RefSeq" id="WP_149285448.1">
    <property type="nucleotide sequence ID" value="NZ_CP038437.2"/>
</dbReference>
<dbReference type="SUPFAM" id="SSF52833">
    <property type="entry name" value="Thioredoxin-like"/>
    <property type="match status" value="1"/>
</dbReference>
<keyword evidence="3" id="KW-1185">Reference proteome</keyword>
<dbReference type="GO" id="GO:0006559">
    <property type="term" value="P:L-phenylalanine catabolic process"/>
    <property type="evidence" value="ECO:0007669"/>
    <property type="project" value="TreeGrafter"/>
</dbReference>
<evidence type="ECO:0000313" key="3">
    <source>
        <dbReference type="Proteomes" id="UP000324285"/>
    </source>
</evidence>
<dbReference type="InterPro" id="IPR036249">
    <property type="entry name" value="Thioredoxin-like_sf"/>
</dbReference>
<dbReference type="SFLD" id="SFLDS00019">
    <property type="entry name" value="Glutathione_Transferase_(cytos"/>
    <property type="match status" value="1"/>
</dbReference>
<dbReference type="GO" id="GO:0006749">
    <property type="term" value="P:glutathione metabolic process"/>
    <property type="evidence" value="ECO:0007669"/>
    <property type="project" value="TreeGrafter"/>
</dbReference>
<sequence>MYQLHIANRATSSWSLRPWVLMKSLQIPFNETLTPFAEEGGSAERFRRFSPTGKVPCLIDGEIHVWESLAIVEYLAERHGGVWPEDDSARAWARSICAEMHAGFAALRSQCPMCCGVTLKLKQPSMALDKDVQRIDEIFKQGLERWGGAFLCGDRFTAADAFFAPVALRAKSYGLPLSRMAQDYVERLVLHPPMQEWQRLAVAEKWREAGIETYLMEHCDIVEDLRASDVAR</sequence>
<evidence type="ECO:0000259" key="1">
    <source>
        <dbReference type="PROSITE" id="PS50404"/>
    </source>
</evidence>
<name>A0A5C1NI39_9GAMM</name>
<dbReference type="PANTHER" id="PTHR42673">
    <property type="entry name" value="MALEYLACETOACETATE ISOMERASE"/>
    <property type="match status" value="1"/>
</dbReference>
<dbReference type="OrthoDB" id="9799538at2"/>
<dbReference type="InterPro" id="IPR004045">
    <property type="entry name" value="Glutathione_S-Trfase_N"/>
</dbReference>
<dbReference type="GO" id="GO:0016034">
    <property type="term" value="F:maleylacetoacetate isomerase activity"/>
    <property type="evidence" value="ECO:0007669"/>
    <property type="project" value="TreeGrafter"/>
</dbReference>
<dbReference type="Proteomes" id="UP000324285">
    <property type="component" value="Chromosome"/>
</dbReference>
<dbReference type="GO" id="GO:0004364">
    <property type="term" value="F:glutathione transferase activity"/>
    <property type="evidence" value="ECO:0007669"/>
    <property type="project" value="TreeGrafter"/>
</dbReference>
<dbReference type="Pfam" id="PF13410">
    <property type="entry name" value="GST_C_2"/>
    <property type="match status" value="1"/>
</dbReference>
<dbReference type="CDD" id="cd03194">
    <property type="entry name" value="GST_C_3"/>
    <property type="match status" value="1"/>
</dbReference>
<reference evidence="2" key="1">
    <citation type="submission" date="2021-02" db="EMBL/GenBank/DDBJ databases">
        <title>Strain Y2R2, a novel species of the genus Halomonas.</title>
        <authorList>
            <person name="Huang H."/>
        </authorList>
    </citation>
    <scope>NUCLEOTIDE SEQUENCE</scope>
    <source>
        <strain evidence="2">Y2R2</strain>
    </source>
</reference>
<dbReference type="PROSITE" id="PS50404">
    <property type="entry name" value="GST_NTER"/>
    <property type="match status" value="1"/>
</dbReference>
<dbReference type="Gene3D" id="1.20.1050.10">
    <property type="match status" value="1"/>
</dbReference>
<evidence type="ECO:0000313" key="2">
    <source>
        <dbReference type="EMBL" id="QEM82323.1"/>
    </source>
</evidence>
<proteinExistence type="predicted"/>
<gene>
    <name evidence="2" type="ORF">E4T21_12795</name>
</gene>
<dbReference type="InterPro" id="IPR040079">
    <property type="entry name" value="Glutathione_S-Trfase"/>
</dbReference>
<feature type="domain" description="GST N-terminal" evidence="1">
    <location>
        <begin position="1"/>
        <end position="83"/>
    </location>
</feature>
<accession>A0A5C1NI39</accession>
<dbReference type="CDD" id="cd03043">
    <property type="entry name" value="GST_N_1"/>
    <property type="match status" value="1"/>
</dbReference>
<organism evidence="2 3">
    <name type="scientific">Halomonas binhaiensis</name>
    <dbReference type="NCBI Taxonomy" id="2562282"/>
    <lineage>
        <taxon>Bacteria</taxon>
        <taxon>Pseudomonadati</taxon>
        <taxon>Pseudomonadota</taxon>
        <taxon>Gammaproteobacteria</taxon>
        <taxon>Oceanospirillales</taxon>
        <taxon>Halomonadaceae</taxon>
        <taxon>Halomonas</taxon>
    </lineage>
</organism>
<dbReference type="EMBL" id="CP038437">
    <property type="protein sequence ID" value="QEM82323.1"/>
    <property type="molecule type" value="Genomic_DNA"/>
</dbReference>
<protein>
    <submittedName>
        <fullName evidence="2">Glutathione S-transferase family protein</fullName>
    </submittedName>
</protein>